<dbReference type="Pfam" id="PF00472">
    <property type="entry name" value="RF-1"/>
    <property type="match status" value="1"/>
</dbReference>
<gene>
    <name evidence="3" type="primary">arfB</name>
    <name evidence="3" type="ORF">NG895_16020</name>
</gene>
<keyword evidence="4" id="KW-1185">Reference proteome</keyword>
<dbReference type="RefSeq" id="WP_252853531.1">
    <property type="nucleotide sequence ID" value="NZ_JAMXLR010000055.1"/>
</dbReference>
<dbReference type="GO" id="GO:0004045">
    <property type="term" value="F:peptidyl-tRNA hydrolase activity"/>
    <property type="evidence" value="ECO:0007669"/>
    <property type="project" value="UniProtKB-EC"/>
</dbReference>
<dbReference type="FunFam" id="3.30.160.20:FF:000046">
    <property type="entry name" value="Peptidyl-tRNA hydrolase ICT1"/>
    <property type="match status" value="1"/>
</dbReference>
<name>A0A9X2JHG1_9BACT</name>
<dbReference type="PANTHER" id="PTHR11075:SF54">
    <property type="entry name" value="LARGE RIBOSOMAL SUBUNIT PROTEIN ML62"/>
    <property type="match status" value="1"/>
</dbReference>
<evidence type="ECO:0000259" key="2">
    <source>
        <dbReference type="Pfam" id="PF00472"/>
    </source>
</evidence>
<dbReference type="EC" id="3.1.1.29" evidence="3"/>
<comment type="caution">
    <text evidence="3">The sequence shown here is derived from an EMBL/GenBank/DDBJ whole genome shotgun (WGS) entry which is preliminary data.</text>
</comment>
<dbReference type="PANTHER" id="PTHR11075">
    <property type="entry name" value="PEPTIDE CHAIN RELEASE FACTOR"/>
    <property type="match status" value="1"/>
</dbReference>
<keyword evidence="3" id="KW-0378">Hydrolase</keyword>
<dbReference type="Gene3D" id="3.30.160.20">
    <property type="match status" value="1"/>
</dbReference>
<dbReference type="SUPFAM" id="SSF110916">
    <property type="entry name" value="Peptidyl-tRNA hydrolase domain-like"/>
    <property type="match status" value="1"/>
</dbReference>
<evidence type="ECO:0000313" key="4">
    <source>
        <dbReference type="Proteomes" id="UP001155241"/>
    </source>
</evidence>
<feature type="compositionally biased region" description="Basic and acidic residues" evidence="1">
    <location>
        <begin position="122"/>
        <end position="143"/>
    </location>
</feature>
<proteinExistence type="predicted"/>
<dbReference type="EMBL" id="JAMXLR010000055">
    <property type="protein sequence ID" value="MCO6045417.1"/>
    <property type="molecule type" value="Genomic_DNA"/>
</dbReference>
<feature type="domain" description="Prokaryotic-type class I peptide chain release factors" evidence="2">
    <location>
        <begin position="10"/>
        <end position="135"/>
    </location>
</feature>
<sequence>MADYLTINDEIAIPRSELNLTFSRSPGPGGQNVNKVNSKATLRWEYGASIYLPNGVKSRFGRLFAKRINDAGELVLSSSRHREQRRNVDDCLEKLRQLVLAAVAVPKPRKPRKKSAAANARRLQEKRARSERKQSRRTPRFDD</sequence>
<dbReference type="NCBIfam" id="NF006718">
    <property type="entry name" value="PRK09256.1"/>
    <property type="match status" value="1"/>
</dbReference>
<reference evidence="3" key="1">
    <citation type="submission" date="2022-06" db="EMBL/GenBank/DDBJ databases">
        <title>Aeoliella straminimaris, a novel planctomycete from sediments.</title>
        <authorList>
            <person name="Vitorino I.R."/>
            <person name="Lage O.M."/>
        </authorList>
    </citation>
    <scope>NUCLEOTIDE SEQUENCE</scope>
    <source>
        <strain evidence="3">ICT_H6.2</strain>
    </source>
</reference>
<dbReference type="Proteomes" id="UP001155241">
    <property type="component" value="Unassembled WGS sequence"/>
</dbReference>
<protein>
    <submittedName>
        <fullName evidence="3">Aminoacyl-tRNA hydrolase</fullName>
        <ecNumber evidence="3">3.1.1.29</ecNumber>
    </submittedName>
</protein>
<dbReference type="GO" id="GO:0016150">
    <property type="term" value="F:translation release factor activity, codon nonspecific"/>
    <property type="evidence" value="ECO:0007669"/>
    <property type="project" value="TreeGrafter"/>
</dbReference>
<organism evidence="3 4">
    <name type="scientific">Aeoliella straminimaris</name>
    <dbReference type="NCBI Taxonomy" id="2954799"/>
    <lineage>
        <taxon>Bacteria</taxon>
        <taxon>Pseudomonadati</taxon>
        <taxon>Planctomycetota</taxon>
        <taxon>Planctomycetia</taxon>
        <taxon>Pirellulales</taxon>
        <taxon>Lacipirellulaceae</taxon>
        <taxon>Aeoliella</taxon>
    </lineage>
</organism>
<dbReference type="InterPro" id="IPR000352">
    <property type="entry name" value="Pep_chain_release_fac_I"/>
</dbReference>
<accession>A0A9X2JHG1</accession>
<evidence type="ECO:0000313" key="3">
    <source>
        <dbReference type="EMBL" id="MCO6045417.1"/>
    </source>
</evidence>
<dbReference type="InterPro" id="IPR052104">
    <property type="entry name" value="Mito_Release_Factor_mL62"/>
</dbReference>
<feature type="region of interest" description="Disordered" evidence="1">
    <location>
        <begin position="105"/>
        <end position="143"/>
    </location>
</feature>
<dbReference type="AlphaFoldDB" id="A0A9X2JHG1"/>
<evidence type="ECO:0000256" key="1">
    <source>
        <dbReference type="SAM" id="MobiDB-lite"/>
    </source>
</evidence>